<dbReference type="AlphaFoldDB" id="A0A8K0P8D7"/>
<evidence type="ECO:0008006" key="3">
    <source>
        <dbReference type="Google" id="ProtNLM"/>
    </source>
</evidence>
<dbReference type="OrthoDB" id="6928674at2759"/>
<reference evidence="1" key="2">
    <citation type="submission" date="2017-10" db="EMBL/GenBank/DDBJ databases">
        <title>Ladona fulva Genome sequencing and assembly.</title>
        <authorList>
            <person name="Murali S."/>
            <person name="Richards S."/>
            <person name="Bandaranaike D."/>
            <person name="Bellair M."/>
            <person name="Blankenburg K."/>
            <person name="Chao H."/>
            <person name="Dinh H."/>
            <person name="Doddapaneni H."/>
            <person name="Dugan-Rocha S."/>
            <person name="Elkadiri S."/>
            <person name="Gnanaolivu R."/>
            <person name="Hernandez B."/>
            <person name="Skinner E."/>
            <person name="Javaid M."/>
            <person name="Lee S."/>
            <person name="Li M."/>
            <person name="Ming W."/>
            <person name="Munidasa M."/>
            <person name="Muniz J."/>
            <person name="Nguyen L."/>
            <person name="Hughes D."/>
            <person name="Osuji N."/>
            <person name="Pu L.-L."/>
            <person name="Puazo M."/>
            <person name="Qu C."/>
            <person name="Quiroz J."/>
            <person name="Raj R."/>
            <person name="Weissenberger G."/>
            <person name="Xin Y."/>
            <person name="Zou X."/>
            <person name="Han Y."/>
            <person name="Worley K."/>
            <person name="Muzny D."/>
            <person name="Gibbs R."/>
        </authorList>
    </citation>
    <scope>NUCLEOTIDE SEQUENCE</scope>
    <source>
        <strain evidence="1">Sampled in the wild</strain>
    </source>
</reference>
<dbReference type="EMBL" id="KZ310088">
    <property type="protein sequence ID" value="KAG8239855.1"/>
    <property type="molecule type" value="Genomic_DNA"/>
</dbReference>
<evidence type="ECO:0000313" key="2">
    <source>
        <dbReference type="Proteomes" id="UP000792457"/>
    </source>
</evidence>
<protein>
    <recommendedName>
        <fullName evidence="3">Reverse transcriptase domain-containing protein</fullName>
    </recommendedName>
</protein>
<sequence length="79" mass="8955">MPYMVYGKYAQDWTTGIICPVHKKGNQLEGITLLTRNTVCKIFSNILFERFKPYTEGMIGDYQSGFCAGKSTIDNIHSI</sequence>
<dbReference type="Proteomes" id="UP000792457">
    <property type="component" value="Unassembled WGS sequence"/>
</dbReference>
<accession>A0A8K0P8D7</accession>
<keyword evidence="2" id="KW-1185">Reference proteome</keyword>
<name>A0A8K0P8D7_LADFU</name>
<comment type="caution">
    <text evidence="1">The sequence shown here is derived from an EMBL/GenBank/DDBJ whole genome shotgun (WGS) entry which is preliminary data.</text>
</comment>
<organism evidence="1 2">
    <name type="scientific">Ladona fulva</name>
    <name type="common">Scarce chaser dragonfly</name>
    <name type="synonym">Libellula fulva</name>
    <dbReference type="NCBI Taxonomy" id="123851"/>
    <lineage>
        <taxon>Eukaryota</taxon>
        <taxon>Metazoa</taxon>
        <taxon>Ecdysozoa</taxon>
        <taxon>Arthropoda</taxon>
        <taxon>Hexapoda</taxon>
        <taxon>Insecta</taxon>
        <taxon>Pterygota</taxon>
        <taxon>Palaeoptera</taxon>
        <taxon>Odonata</taxon>
        <taxon>Epiprocta</taxon>
        <taxon>Anisoptera</taxon>
        <taxon>Libelluloidea</taxon>
        <taxon>Libellulidae</taxon>
        <taxon>Ladona</taxon>
    </lineage>
</organism>
<evidence type="ECO:0000313" key="1">
    <source>
        <dbReference type="EMBL" id="KAG8239855.1"/>
    </source>
</evidence>
<proteinExistence type="predicted"/>
<reference evidence="1" key="1">
    <citation type="submission" date="2013-04" db="EMBL/GenBank/DDBJ databases">
        <authorList>
            <person name="Qu J."/>
            <person name="Murali S.C."/>
            <person name="Bandaranaike D."/>
            <person name="Bellair M."/>
            <person name="Blankenburg K."/>
            <person name="Chao H."/>
            <person name="Dinh H."/>
            <person name="Doddapaneni H."/>
            <person name="Downs B."/>
            <person name="Dugan-Rocha S."/>
            <person name="Elkadiri S."/>
            <person name="Gnanaolivu R.D."/>
            <person name="Hernandez B."/>
            <person name="Javaid M."/>
            <person name="Jayaseelan J.C."/>
            <person name="Lee S."/>
            <person name="Li M."/>
            <person name="Ming W."/>
            <person name="Munidasa M."/>
            <person name="Muniz J."/>
            <person name="Nguyen L."/>
            <person name="Ongeri F."/>
            <person name="Osuji N."/>
            <person name="Pu L.-L."/>
            <person name="Puazo M."/>
            <person name="Qu C."/>
            <person name="Quiroz J."/>
            <person name="Raj R."/>
            <person name="Weissenberger G."/>
            <person name="Xin Y."/>
            <person name="Zou X."/>
            <person name="Han Y."/>
            <person name="Richards S."/>
            <person name="Worley K."/>
            <person name="Muzny D."/>
            <person name="Gibbs R."/>
        </authorList>
    </citation>
    <scope>NUCLEOTIDE SEQUENCE</scope>
    <source>
        <strain evidence="1">Sampled in the wild</strain>
    </source>
</reference>
<gene>
    <name evidence="1" type="ORF">J437_LFUL014810</name>
</gene>